<feature type="chain" id="PRO_5045680153" description="Fibronectin attachment protein" evidence="2">
    <location>
        <begin position="27"/>
        <end position="257"/>
    </location>
</feature>
<protein>
    <recommendedName>
        <fullName evidence="5">Fibronectin attachment protein</fullName>
    </recommendedName>
</protein>
<evidence type="ECO:0008006" key="5">
    <source>
        <dbReference type="Google" id="ProtNLM"/>
    </source>
</evidence>
<sequence length="257" mass="27858">MAVGAGFLVLALAAPSVLLTARPAIALSEIKHDDVQVPGKRQQMGPEAPKPGAVPLPDPIQTTPPANRTTPPGQDEPEQVEPAKPGEGSGNLARPQIDPTGSLPPVQYDLAKLPEPVRRMRDLIVEACKTGDIEKLRPLIGIGDSLTQLSLTDIEGDPIAFLKGLSGDTEGQEILAILQEVLDAGYVQLDPGTPQELYVWPYFFAYPLAKLDAKQRVELFKIVTAGDYEDMKQYGTYIFYRVGITPQGRWTFFVAGD</sequence>
<comment type="caution">
    <text evidence="3">The sequence shown here is derived from an EMBL/GenBank/DDBJ whole genome shotgun (WGS) entry which is preliminary data.</text>
</comment>
<dbReference type="EMBL" id="JAKREW010000019">
    <property type="protein sequence ID" value="MCG7507001.1"/>
    <property type="molecule type" value="Genomic_DNA"/>
</dbReference>
<feature type="region of interest" description="Disordered" evidence="1">
    <location>
        <begin position="36"/>
        <end position="108"/>
    </location>
</feature>
<evidence type="ECO:0000256" key="2">
    <source>
        <dbReference type="SAM" id="SignalP"/>
    </source>
</evidence>
<accession>A0ABS9QHW4</accession>
<name>A0ABS9QHW4_9HYPH</name>
<organism evidence="3 4">
    <name type="scientific">Mesorhizobium retamae</name>
    <dbReference type="NCBI Taxonomy" id="2912854"/>
    <lineage>
        <taxon>Bacteria</taxon>
        <taxon>Pseudomonadati</taxon>
        <taxon>Pseudomonadota</taxon>
        <taxon>Alphaproteobacteria</taxon>
        <taxon>Hyphomicrobiales</taxon>
        <taxon>Phyllobacteriaceae</taxon>
        <taxon>Mesorhizobium</taxon>
    </lineage>
</organism>
<evidence type="ECO:0000256" key="1">
    <source>
        <dbReference type="SAM" id="MobiDB-lite"/>
    </source>
</evidence>
<keyword evidence="4" id="KW-1185">Reference proteome</keyword>
<proteinExistence type="predicted"/>
<feature type="compositionally biased region" description="Polar residues" evidence="1">
    <location>
        <begin position="60"/>
        <end position="72"/>
    </location>
</feature>
<reference evidence="3 4" key="1">
    <citation type="submission" date="2022-02" db="EMBL/GenBank/DDBJ databases">
        <title>Draft genome sequence of Mezorhizobium retamae strain IRAMC:0171 isolated from Retama raetam nodules.</title>
        <authorList>
            <person name="Bengaied R."/>
            <person name="Sbissi I."/>
            <person name="Huber K."/>
            <person name="Ghodbane F."/>
            <person name="Nouioui I."/>
            <person name="Tarhouni M."/>
            <person name="Gtari M."/>
        </authorList>
    </citation>
    <scope>NUCLEOTIDE SEQUENCE [LARGE SCALE GENOMIC DNA]</scope>
    <source>
        <strain evidence="3 4">IRAMC:0171</strain>
    </source>
</reference>
<dbReference type="Proteomes" id="UP001201701">
    <property type="component" value="Unassembled WGS sequence"/>
</dbReference>
<gene>
    <name evidence="3" type="ORF">L4923_18395</name>
</gene>
<evidence type="ECO:0000313" key="4">
    <source>
        <dbReference type="Proteomes" id="UP001201701"/>
    </source>
</evidence>
<keyword evidence="2" id="KW-0732">Signal</keyword>
<feature type="signal peptide" evidence="2">
    <location>
        <begin position="1"/>
        <end position="26"/>
    </location>
</feature>
<evidence type="ECO:0000313" key="3">
    <source>
        <dbReference type="EMBL" id="MCG7507001.1"/>
    </source>
</evidence>
<feature type="compositionally biased region" description="Pro residues" evidence="1">
    <location>
        <begin position="48"/>
        <end position="58"/>
    </location>
</feature>